<dbReference type="EMBL" id="LT838272">
    <property type="protein sequence ID" value="SMB99288.1"/>
    <property type="molecule type" value="Genomic_DNA"/>
</dbReference>
<proteinExistence type="predicted"/>
<dbReference type="Proteomes" id="UP000192569">
    <property type="component" value="Chromosome I"/>
</dbReference>
<dbReference type="OrthoDB" id="9770923at2"/>
<dbReference type="SUPFAM" id="SSF48371">
    <property type="entry name" value="ARM repeat"/>
    <property type="match status" value="1"/>
</dbReference>
<evidence type="ECO:0000313" key="1">
    <source>
        <dbReference type="EMBL" id="SMB99288.1"/>
    </source>
</evidence>
<dbReference type="Gene3D" id="1.25.10.10">
    <property type="entry name" value="Leucine-rich Repeat Variant"/>
    <property type="match status" value="1"/>
</dbReference>
<organism evidence="1 2">
    <name type="scientific">Thermanaeromonas toyohensis ToBE</name>
    <dbReference type="NCBI Taxonomy" id="698762"/>
    <lineage>
        <taxon>Bacteria</taxon>
        <taxon>Bacillati</taxon>
        <taxon>Bacillota</taxon>
        <taxon>Clostridia</taxon>
        <taxon>Neomoorellales</taxon>
        <taxon>Neomoorellaceae</taxon>
        <taxon>Thermanaeromonas</taxon>
    </lineage>
</organism>
<dbReference type="AlphaFoldDB" id="A0A1W1W113"/>
<protein>
    <submittedName>
        <fullName evidence="1">Heat domain containing protein</fullName>
    </submittedName>
</protein>
<reference evidence="1 2" key="1">
    <citation type="submission" date="2017-04" db="EMBL/GenBank/DDBJ databases">
        <authorList>
            <person name="Afonso C.L."/>
            <person name="Miller P.J."/>
            <person name="Scott M.A."/>
            <person name="Spackman E."/>
            <person name="Goraichik I."/>
            <person name="Dimitrov K.M."/>
            <person name="Suarez D.L."/>
            <person name="Swayne D.E."/>
        </authorList>
    </citation>
    <scope>NUCLEOTIDE SEQUENCE [LARGE SCALE GENOMIC DNA]</scope>
    <source>
        <strain evidence="1 2">ToBE</strain>
    </source>
</reference>
<evidence type="ECO:0000313" key="2">
    <source>
        <dbReference type="Proteomes" id="UP000192569"/>
    </source>
</evidence>
<dbReference type="InterPro" id="IPR016024">
    <property type="entry name" value="ARM-type_fold"/>
</dbReference>
<keyword evidence="2" id="KW-1185">Reference proteome</keyword>
<dbReference type="RefSeq" id="WP_084666524.1">
    <property type="nucleotide sequence ID" value="NZ_LT838272.1"/>
</dbReference>
<dbReference type="InterPro" id="IPR011989">
    <property type="entry name" value="ARM-like"/>
</dbReference>
<gene>
    <name evidence="1" type="ORF">SAMN00808754_2832</name>
</gene>
<accession>A0A1W1W113</accession>
<dbReference type="STRING" id="698762.SAMN00808754_2832"/>
<name>A0A1W1W113_9FIRM</name>
<sequence length="131" mass="14967">MVYKYCPACYALNKGEEEICQYCGQNLKARKEEDYLDKLIWALNHRDKETVARVVNILKMLGPQAYRALPALEKAFQNYEKDPYLQADIILALGEIGGYELRDFLFSLKDHPSIIVQKAVCQVLAQLGRGP</sequence>